<gene>
    <name evidence="9" type="ORF">GYA93_03540</name>
</gene>
<reference evidence="9 10" key="1">
    <citation type="submission" date="2020-01" db="EMBL/GenBank/DDBJ databases">
        <title>Investigation of new actinobacteria for the biodesulphurisation of diesel fuel.</title>
        <authorList>
            <person name="Athi Narayanan S.M."/>
        </authorList>
    </citation>
    <scope>NUCLEOTIDE SEQUENCE [LARGE SCALE GENOMIC DNA]</scope>
    <source>
        <strain evidence="9 10">213E</strain>
    </source>
</reference>
<evidence type="ECO:0000256" key="7">
    <source>
        <dbReference type="SAM" id="Phobius"/>
    </source>
</evidence>
<dbReference type="EMBL" id="JAADZU010000007">
    <property type="protein sequence ID" value="NDK88660.1"/>
    <property type="molecule type" value="Genomic_DNA"/>
</dbReference>
<feature type="domain" description="RDD" evidence="8">
    <location>
        <begin position="25"/>
        <end position="152"/>
    </location>
</feature>
<comment type="caution">
    <text evidence="9">The sequence shown here is derived from an EMBL/GenBank/DDBJ whole genome shotgun (WGS) entry which is preliminary data.</text>
</comment>
<dbReference type="PANTHER" id="PTHR36115:SF6">
    <property type="entry name" value="PROLINE-RICH ANTIGEN HOMOLOG"/>
    <property type="match status" value="1"/>
</dbReference>
<feature type="transmembrane region" description="Helical" evidence="7">
    <location>
        <begin position="72"/>
        <end position="94"/>
    </location>
</feature>
<dbReference type="PANTHER" id="PTHR36115">
    <property type="entry name" value="PROLINE-RICH ANTIGEN HOMOLOG-RELATED"/>
    <property type="match status" value="1"/>
</dbReference>
<dbReference type="RefSeq" id="WP_059037848.1">
    <property type="nucleotide sequence ID" value="NZ_JAADZU010000007.1"/>
</dbReference>
<keyword evidence="3 7" id="KW-0812">Transmembrane</keyword>
<evidence type="ECO:0000313" key="10">
    <source>
        <dbReference type="Proteomes" id="UP000466307"/>
    </source>
</evidence>
<evidence type="ECO:0000256" key="5">
    <source>
        <dbReference type="ARBA" id="ARBA00023136"/>
    </source>
</evidence>
<keyword evidence="5 7" id="KW-0472">Membrane</keyword>
<accession>A0A7K3LKB0</accession>
<keyword evidence="2" id="KW-1003">Cell membrane</keyword>
<feature type="transmembrane region" description="Helical" evidence="7">
    <location>
        <begin position="39"/>
        <end position="60"/>
    </location>
</feature>
<evidence type="ECO:0000256" key="2">
    <source>
        <dbReference type="ARBA" id="ARBA00022475"/>
    </source>
</evidence>
<proteinExistence type="predicted"/>
<keyword evidence="10" id="KW-1185">Reference proteome</keyword>
<dbReference type="Pfam" id="PF06271">
    <property type="entry name" value="RDD"/>
    <property type="match status" value="1"/>
</dbReference>
<evidence type="ECO:0000313" key="9">
    <source>
        <dbReference type="EMBL" id="NDK88660.1"/>
    </source>
</evidence>
<evidence type="ECO:0000256" key="6">
    <source>
        <dbReference type="SAM" id="MobiDB-lite"/>
    </source>
</evidence>
<evidence type="ECO:0000256" key="4">
    <source>
        <dbReference type="ARBA" id="ARBA00022989"/>
    </source>
</evidence>
<sequence>MAESRHVPSEHHAAHHVPPRDTDRTAGVVSRVMAGFIDLLVVVTIMTMFYLGALLARLIIQVHAFTLPNVNYFFTAGGFIGISVVYLTSCWAVSGRTLGDVVMGLRLVSRKGKPRVRFPVALLRALLCVFFSVGLLWVAVDRRRRSLADLIVRTRVVYSR</sequence>
<organism evidence="9 10">
    <name type="scientific">Gordonia desulfuricans</name>
    <dbReference type="NCBI Taxonomy" id="89051"/>
    <lineage>
        <taxon>Bacteria</taxon>
        <taxon>Bacillati</taxon>
        <taxon>Actinomycetota</taxon>
        <taxon>Actinomycetes</taxon>
        <taxon>Mycobacteriales</taxon>
        <taxon>Gordoniaceae</taxon>
        <taxon>Gordonia</taxon>
    </lineage>
</organism>
<dbReference type="AlphaFoldDB" id="A0A7K3LKB0"/>
<comment type="subcellular location">
    <subcellularLocation>
        <location evidence="1">Cell membrane</location>
        <topology evidence="1">Multi-pass membrane protein</topology>
    </subcellularLocation>
</comment>
<dbReference type="InterPro" id="IPR010432">
    <property type="entry name" value="RDD"/>
</dbReference>
<feature type="region of interest" description="Disordered" evidence="6">
    <location>
        <begin position="1"/>
        <end position="22"/>
    </location>
</feature>
<dbReference type="Proteomes" id="UP000466307">
    <property type="component" value="Unassembled WGS sequence"/>
</dbReference>
<keyword evidence="4 7" id="KW-1133">Transmembrane helix</keyword>
<name>A0A7K3LKB0_9ACTN</name>
<dbReference type="GO" id="GO:0005886">
    <property type="term" value="C:plasma membrane"/>
    <property type="evidence" value="ECO:0007669"/>
    <property type="project" value="UniProtKB-SubCell"/>
</dbReference>
<feature type="transmembrane region" description="Helical" evidence="7">
    <location>
        <begin position="121"/>
        <end position="140"/>
    </location>
</feature>
<protein>
    <submittedName>
        <fullName evidence="9">RDD family protein</fullName>
    </submittedName>
</protein>
<evidence type="ECO:0000259" key="8">
    <source>
        <dbReference type="Pfam" id="PF06271"/>
    </source>
</evidence>
<dbReference type="InterPro" id="IPR051791">
    <property type="entry name" value="Pra-immunoreactive"/>
</dbReference>
<evidence type="ECO:0000256" key="3">
    <source>
        <dbReference type="ARBA" id="ARBA00022692"/>
    </source>
</evidence>
<evidence type="ECO:0000256" key="1">
    <source>
        <dbReference type="ARBA" id="ARBA00004651"/>
    </source>
</evidence>